<dbReference type="SUPFAM" id="SSF53383">
    <property type="entry name" value="PLP-dependent transferases"/>
    <property type="match status" value="1"/>
</dbReference>
<dbReference type="GO" id="GO:0016831">
    <property type="term" value="F:carboxy-lyase activity"/>
    <property type="evidence" value="ECO:0007669"/>
    <property type="project" value="TreeGrafter"/>
</dbReference>
<dbReference type="EnsemblMetazoa" id="MESCA004637-RA">
    <property type="protein sequence ID" value="MESCA004637-PA"/>
    <property type="gene ID" value="MESCA004637"/>
</dbReference>
<evidence type="ECO:0000313" key="6">
    <source>
        <dbReference type="Proteomes" id="UP000015102"/>
    </source>
</evidence>
<dbReference type="Gene3D" id="3.40.640.10">
    <property type="entry name" value="Type I PLP-dependent aspartate aminotransferase-like (Major domain)"/>
    <property type="match status" value="1"/>
</dbReference>
<dbReference type="HOGENOM" id="CLU_1995216_0_0_1"/>
<dbReference type="PANTHER" id="PTHR11999:SF76">
    <property type="entry name" value="FI02861P"/>
    <property type="match status" value="1"/>
</dbReference>
<sequence length="125" mass="14327">MIAARSKALKRLQKNKDIHESVFLQNLMAYCSKDANSCVEKAAKICLVGLRKIEVDSKGRMLLSELRNAIIQDLKSGLTPFFVLATRRKKFSRQENVSLQTRMDIERKLDIEGHWKLFADVICSD</sequence>
<organism evidence="5 6">
    <name type="scientific">Megaselia scalaris</name>
    <name type="common">Humpbacked fly</name>
    <name type="synonym">Phora scalaris</name>
    <dbReference type="NCBI Taxonomy" id="36166"/>
    <lineage>
        <taxon>Eukaryota</taxon>
        <taxon>Metazoa</taxon>
        <taxon>Ecdysozoa</taxon>
        <taxon>Arthropoda</taxon>
        <taxon>Hexapoda</taxon>
        <taxon>Insecta</taxon>
        <taxon>Pterygota</taxon>
        <taxon>Neoptera</taxon>
        <taxon>Endopterygota</taxon>
        <taxon>Diptera</taxon>
        <taxon>Brachycera</taxon>
        <taxon>Muscomorpha</taxon>
        <taxon>Platypezoidea</taxon>
        <taxon>Phoridae</taxon>
        <taxon>Megaseliini</taxon>
        <taxon>Megaselia</taxon>
    </lineage>
</organism>
<dbReference type="InterPro" id="IPR015424">
    <property type="entry name" value="PyrdxlP-dep_Trfase"/>
</dbReference>
<dbReference type="InterPro" id="IPR002129">
    <property type="entry name" value="PyrdxlP-dep_de-COase"/>
</dbReference>
<dbReference type="InterPro" id="IPR010977">
    <property type="entry name" value="Aromatic_deC"/>
</dbReference>
<reference evidence="6" key="1">
    <citation type="submission" date="2013-02" db="EMBL/GenBank/DDBJ databases">
        <authorList>
            <person name="Hughes D."/>
        </authorList>
    </citation>
    <scope>NUCLEOTIDE SEQUENCE</scope>
    <source>
        <strain>Durham</strain>
        <strain evidence="6">NC isolate 2 -- Noor lab</strain>
    </source>
</reference>
<dbReference type="STRING" id="36166.T1GM69"/>
<name>T1GM69_MEGSC</name>
<evidence type="ECO:0000256" key="4">
    <source>
        <dbReference type="RuleBase" id="RU000382"/>
    </source>
</evidence>
<dbReference type="Proteomes" id="UP000015102">
    <property type="component" value="Unassembled WGS sequence"/>
</dbReference>
<evidence type="ECO:0000256" key="1">
    <source>
        <dbReference type="ARBA" id="ARBA00001933"/>
    </source>
</evidence>
<evidence type="ECO:0000256" key="3">
    <source>
        <dbReference type="ARBA" id="ARBA00023239"/>
    </source>
</evidence>
<keyword evidence="6" id="KW-1185">Reference proteome</keyword>
<dbReference type="GO" id="GO:0019752">
    <property type="term" value="P:carboxylic acid metabolic process"/>
    <property type="evidence" value="ECO:0007669"/>
    <property type="project" value="InterPro"/>
</dbReference>
<dbReference type="InterPro" id="IPR015421">
    <property type="entry name" value="PyrdxlP-dep_Trfase_major"/>
</dbReference>
<proteinExistence type="inferred from homology"/>
<dbReference type="PANTHER" id="PTHR11999">
    <property type="entry name" value="GROUP II PYRIDOXAL-5-PHOSPHATE DECARBOXYLASE"/>
    <property type="match status" value="1"/>
</dbReference>
<dbReference type="EMBL" id="CAQQ02188431">
    <property type="status" value="NOT_ANNOTATED_CDS"/>
    <property type="molecule type" value="Genomic_DNA"/>
</dbReference>
<dbReference type="GO" id="GO:0030170">
    <property type="term" value="F:pyridoxal phosphate binding"/>
    <property type="evidence" value="ECO:0007669"/>
    <property type="project" value="InterPro"/>
</dbReference>
<dbReference type="EMBL" id="CAQQ02188430">
    <property type="status" value="NOT_ANNOTATED_CDS"/>
    <property type="molecule type" value="Genomic_DNA"/>
</dbReference>
<reference evidence="5" key="2">
    <citation type="submission" date="2015-06" db="UniProtKB">
        <authorList>
            <consortium name="EnsemblMetazoa"/>
        </authorList>
    </citation>
    <scope>IDENTIFICATION</scope>
</reference>
<keyword evidence="2 4" id="KW-0663">Pyridoxal phosphate</keyword>
<dbReference type="AlphaFoldDB" id="T1GM69"/>
<dbReference type="GO" id="GO:0005737">
    <property type="term" value="C:cytoplasm"/>
    <property type="evidence" value="ECO:0007669"/>
    <property type="project" value="TreeGrafter"/>
</dbReference>
<dbReference type="Pfam" id="PF00282">
    <property type="entry name" value="Pyridoxal_deC"/>
    <property type="match status" value="1"/>
</dbReference>
<evidence type="ECO:0000256" key="2">
    <source>
        <dbReference type="ARBA" id="ARBA00022898"/>
    </source>
</evidence>
<evidence type="ECO:0000313" key="5">
    <source>
        <dbReference type="EnsemblMetazoa" id="MESCA004637-PA"/>
    </source>
</evidence>
<comment type="similarity">
    <text evidence="4">Belongs to the group II decarboxylase family.</text>
</comment>
<protein>
    <submittedName>
        <fullName evidence="5">Uncharacterized protein</fullName>
    </submittedName>
</protein>
<keyword evidence="3 4" id="KW-0456">Lyase</keyword>
<accession>T1GM69</accession>
<comment type="cofactor">
    <cofactor evidence="1 4">
        <name>pyridoxal 5'-phosphate</name>
        <dbReference type="ChEBI" id="CHEBI:597326"/>
    </cofactor>
</comment>